<dbReference type="PROSITE" id="PS51746">
    <property type="entry name" value="PPM_2"/>
    <property type="match status" value="1"/>
</dbReference>
<dbReference type="RefSeq" id="XP_028885113.1">
    <property type="nucleotide sequence ID" value="XM_029023917.1"/>
</dbReference>
<dbReference type="GO" id="GO:0004722">
    <property type="term" value="F:protein serine/threonine phosphatase activity"/>
    <property type="evidence" value="ECO:0007669"/>
    <property type="project" value="InterPro"/>
</dbReference>
<dbReference type="Proteomes" id="UP000192257">
    <property type="component" value="Unassembled WGS sequence"/>
</dbReference>
<dbReference type="PANTHER" id="PTHR13832">
    <property type="entry name" value="PROTEIN PHOSPHATASE 2C"/>
    <property type="match status" value="1"/>
</dbReference>
<comment type="caution">
    <text evidence="3">The sequence shown here is derived from an EMBL/GenBank/DDBJ whole genome shotgun (WGS) entry which is preliminary data.</text>
</comment>
<dbReference type="CDD" id="cd00143">
    <property type="entry name" value="PP2Cc"/>
    <property type="match status" value="1"/>
</dbReference>
<accession>A0A1X0P2A0</accession>
<organism evidence="3 4">
    <name type="scientific">Trypanosoma theileri</name>
    <dbReference type="NCBI Taxonomy" id="67003"/>
    <lineage>
        <taxon>Eukaryota</taxon>
        <taxon>Discoba</taxon>
        <taxon>Euglenozoa</taxon>
        <taxon>Kinetoplastea</taxon>
        <taxon>Metakinetoplastina</taxon>
        <taxon>Trypanosomatida</taxon>
        <taxon>Trypanosomatidae</taxon>
        <taxon>Trypanosoma</taxon>
    </lineage>
</organism>
<evidence type="ECO:0000313" key="4">
    <source>
        <dbReference type="Proteomes" id="UP000192257"/>
    </source>
</evidence>
<name>A0A1X0P2A0_9TRYP</name>
<dbReference type="SMART" id="SM00331">
    <property type="entry name" value="PP2C_SIG"/>
    <property type="match status" value="1"/>
</dbReference>
<dbReference type="InterPro" id="IPR001932">
    <property type="entry name" value="PPM-type_phosphatase-like_dom"/>
</dbReference>
<evidence type="ECO:0000259" key="2">
    <source>
        <dbReference type="PROSITE" id="PS51746"/>
    </source>
</evidence>
<dbReference type="SUPFAM" id="SSF81606">
    <property type="entry name" value="PP2C-like"/>
    <property type="match status" value="1"/>
</dbReference>
<evidence type="ECO:0000256" key="1">
    <source>
        <dbReference type="SAM" id="MobiDB-lite"/>
    </source>
</evidence>
<dbReference type="EMBL" id="NBCO01000007">
    <property type="protein sequence ID" value="ORC91047.1"/>
    <property type="molecule type" value="Genomic_DNA"/>
</dbReference>
<dbReference type="SMART" id="SM00332">
    <property type="entry name" value="PP2Cc"/>
    <property type="match status" value="1"/>
</dbReference>
<dbReference type="InterPro" id="IPR036457">
    <property type="entry name" value="PPM-type-like_dom_sf"/>
</dbReference>
<dbReference type="VEuPathDB" id="TriTrypDB:TM35_000074710"/>
<evidence type="ECO:0000313" key="3">
    <source>
        <dbReference type="EMBL" id="ORC91047.1"/>
    </source>
</evidence>
<feature type="domain" description="PPM-type phosphatase" evidence="2">
    <location>
        <begin position="21"/>
        <end position="272"/>
    </location>
</feature>
<sequence length="382" mass="41064">MGSMLPKPILSKVVDRAGSNYIGTTCVSVNGYRTSMEDAHVMIVENEMSLLGVFDGHNGSGCSEYIASHLPGKVKALNGNYGPTEMEHVCVSLDREFANEVGDSSGSTGTFCIITRDYNVTVCNVGDSRTLIARDGRIIFATEDHKPTNLDERERIEASGGCVVSNRVDGDLAVSRSFGDTSFKHRDVGEDYKNQKVIAVPDVNKVACRAGDVVILACDGVFEGSFSNEEVVGFVHQHLAKCTDLAVVAARVCDEAIRRGSKDNISCLIARLSDGTSAARAFGAHSFLPGPPFPRTHEASRVAYTAMAQLAKMSTAEALSARYALLMAYERKTLTNKSPLEQTAFEMSDETDIETEKSFFGRGPAPGNEAAFFQSLADNGGK</sequence>
<dbReference type="OrthoDB" id="10264738at2759"/>
<dbReference type="Pfam" id="PF00481">
    <property type="entry name" value="PP2C"/>
    <property type="match status" value="1"/>
</dbReference>
<dbReference type="GeneID" id="39983697"/>
<dbReference type="STRING" id="67003.A0A1X0P2A0"/>
<proteinExistence type="predicted"/>
<dbReference type="PANTHER" id="PTHR13832:SF827">
    <property type="entry name" value="PROTEIN PHOSPHATASE 1L"/>
    <property type="match status" value="1"/>
</dbReference>
<dbReference type="AlphaFoldDB" id="A0A1X0P2A0"/>
<reference evidence="3 4" key="1">
    <citation type="submission" date="2017-03" db="EMBL/GenBank/DDBJ databases">
        <title>An alternative strategy for trypanosome survival in the mammalian bloodstream revealed through genome and transcriptome analysis of the ubiquitous bovine parasite Trypanosoma (Megatrypanum) theileri.</title>
        <authorList>
            <person name="Kelly S."/>
            <person name="Ivens A."/>
            <person name="Mott A."/>
            <person name="O'Neill E."/>
            <person name="Emms D."/>
            <person name="Macleod O."/>
            <person name="Voorheis P."/>
            <person name="Matthews J."/>
            <person name="Matthews K."/>
            <person name="Carrington M."/>
        </authorList>
    </citation>
    <scope>NUCLEOTIDE SEQUENCE [LARGE SCALE GENOMIC DNA]</scope>
    <source>
        <strain evidence="3">Edinburgh</strain>
    </source>
</reference>
<feature type="region of interest" description="Disordered" evidence="1">
    <location>
        <begin position="340"/>
        <end position="368"/>
    </location>
</feature>
<protein>
    <submittedName>
        <fullName evidence="3">Phosphatase 2C</fullName>
    </submittedName>
</protein>
<keyword evidence="4" id="KW-1185">Reference proteome</keyword>
<dbReference type="Gene3D" id="3.60.40.10">
    <property type="entry name" value="PPM-type phosphatase domain"/>
    <property type="match status" value="1"/>
</dbReference>
<dbReference type="InterPro" id="IPR015655">
    <property type="entry name" value="PP2C"/>
</dbReference>
<gene>
    <name evidence="3" type="ORF">TM35_000074710</name>
</gene>